<evidence type="ECO:0000259" key="1">
    <source>
        <dbReference type="PROSITE" id="PS50994"/>
    </source>
</evidence>
<evidence type="ECO:0000313" key="3">
    <source>
        <dbReference type="Proteomes" id="UP000633509"/>
    </source>
</evidence>
<dbReference type="Gene3D" id="3.30.420.10">
    <property type="entry name" value="Ribonuclease H-like superfamily/Ribonuclease H"/>
    <property type="match status" value="1"/>
</dbReference>
<comment type="caution">
    <text evidence="2">The sequence shown here is derived from an EMBL/GenBank/DDBJ whole genome shotgun (WGS) entry which is preliminary data.</text>
</comment>
<dbReference type="PROSITE" id="PS50994">
    <property type="entry name" value="INTEGRASE"/>
    <property type="match status" value="1"/>
</dbReference>
<proteinExistence type="predicted"/>
<name>A0ABR9LTX6_9ACTN</name>
<feature type="domain" description="Integrase catalytic" evidence="1">
    <location>
        <begin position="34"/>
        <end position="185"/>
    </location>
</feature>
<protein>
    <submittedName>
        <fullName evidence="2">Transposase InsO family protein</fullName>
    </submittedName>
</protein>
<dbReference type="InterPro" id="IPR001584">
    <property type="entry name" value="Integrase_cat-core"/>
</dbReference>
<dbReference type="EMBL" id="JADBEK010000001">
    <property type="protein sequence ID" value="MBE1584114.1"/>
    <property type="molecule type" value="Genomic_DNA"/>
</dbReference>
<keyword evidence="3" id="KW-1185">Reference proteome</keyword>
<sequence>MHGIVADLDPALVTLGVDGTKKYRESFELVYRREATTPNEIWQADHTELDIWVVDERGRPARPWLAAIEDDHSRAIAGYAANLEAPSALTTALAFRHAIGRKPEPDWHVCGIPSVFRLHQGSDFTSAHLEQVMADLKVNPVLTLKDQTHGHGKIERLIGTINQMCLAHQPGYARRGTPTALARRN</sequence>
<dbReference type="SUPFAM" id="SSF53098">
    <property type="entry name" value="Ribonuclease H-like"/>
    <property type="match status" value="1"/>
</dbReference>
<organism evidence="2 3">
    <name type="scientific">Nonomuraea angiospora</name>
    <dbReference type="NCBI Taxonomy" id="46172"/>
    <lineage>
        <taxon>Bacteria</taxon>
        <taxon>Bacillati</taxon>
        <taxon>Actinomycetota</taxon>
        <taxon>Actinomycetes</taxon>
        <taxon>Streptosporangiales</taxon>
        <taxon>Streptosporangiaceae</taxon>
        <taxon>Nonomuraea</taxon>
    </lineage>
</organism>
<dbReference type="InterPro" id="IPR012337">
    <property type="entry name" value="RNaseH-like_sf"/>
</dbReference>
<reference evidence="2 3" key="1">
    <citation type="submission" date="2020-10" db="EMBL/GenBank/DDBJ databases">
        <title>Sequencing the genomes of 1000 actinobacteria strains.</title>
        <authorList>
            <person name="Klenk H.-P."/>
        </authorList>
    </citation>
    <scope>NUCLEOTIDE SEQUENCE [LARGE SCALE GENOMIC DNA]</scope>
    <source>
        <strain evidence="2 3">DSM 43173</strain>
    </source>
</reference>
<dbReference type="Proteomes" id="UP000633509">
    <property type="component" value="Unassembled WGS sequence"/>
</dbReference>
<evidence type="ECO:0000313" key="2">
    <source>
        <dbReference type="EMBL" id="MBE1584114.1"/>
    </source>
</evidence>
<accession>A0ABR9LTX6</accession>
<dbReference type="InterPro" id="IPR036397">
    <property type="entry name" value="RNaseH_sf"/>
</dbReference>
<dbReference type="RefSeq" id="WP_192785105.1">
    <property type="nucleotide sequence ID" value="NZ_JADBEK010000001.1"/>
</dbReference>
<gene>
    <name evidence="2" type="ORF">H4W80_002372</name>
</gene>